<name>E1RI56_METP4</name>
<dbReference type="KEGG" id="mpi:Mpet_0667"/>
<gene>
    <name evidence="3" type="ordered locus">Mpet_0667</name>
</gene>
<feature type="domain" description="Cupin type-2" evidence="2">
    <location>
        <begin position="34"/>
        <end position="103"/>
    </location>
</feature>
<dbReference type="InterPro" id="IPR011051">
    <property type="entry name" value="RmlC_Cupin_sf"/>
</dbReference>
<dbReference type="InterPro" id="IPR013096">
    <property type="entry name" value="Cupin_2"/>
</dbReference>
<dbReference type="GO" id="GO:0046872">
    <property type="term" value="F:metal ion binding"/>
    <property type="evidence" value="ECO:0007669"/>
    <property type="project" value="UniProtKB-KW"/>
</dbReference>
<sequence>MPSYDTKEVCRFIEGLLVRFYITADDPGSPNSMWVMEFEPSGFAKKHSHKEEHYLYVLEGICELRSKDGSTSTAEAGDSIFVPACEEHEIVNSGDSVLRMLSLMPILKGATGRSTTPCD</sequence>
<keyword evidence="4" id="KW-1185">Reference proteome</keyword>
<evidence type="ECO:0000259" key="2">
    <source>
        <dbReference type="Pfam" id="PF07883"/>
    </source>
</evidence>
<evidence type="ECO:0000313" key="4">
    <source>
        <dbReference type="Proteomes" id="UP000006565"/>
    </source>
</evidence>
<dbReference type="eggNOG" id="arCOG02994">
    <property type="taxonomic scope" value="Archaea"/>
</dbReference>
<dbReference type="Proteomes" id="UP000006565">
    <property type="component" value="Chromosome"/>
</dbReference>
<evidence type="ECO:0000313" key="3">
    <source>
        <dbReference type="EMBL" id="ADN35441.1"/>
    </source>
</evidence>
<reference evidence="3 4" key="1">
    <citation type="journal article" date="2010" name="Stand. Genomic Sci.">
        <title>Complete genome sequence of Methanoplanus petrolearius type strain (SEBR 4847).</title>
        <authorList>
            <person name="Brambilla E."/>
            <person name="Djao O.D."/>
            <person name="Daligault H."/>
            <person name="Lapidus A."/>
            <person name="Lucas S."/>
            <person name="Hammon N."/>
            <person name="Nolan M."/>
            <person name="Tice H."/>
            <person name="Cheng J.F."/>
            <person name="Han C."/>
            <person name="Tapia R."/>
            <person name="Goodwin L."/>
            <person name="Pitluck S."/>
            <person name="Liolios K."/>
            <person name="Ivanova N."/>
            <person name="Mavromatis K."/>
            <person name="Mikhailova N."/>
            <person name="Pati A."/>
            <person name="Chen A."/>
            <person name="Palaniappan K."/>
            <person name="Land M."/>
            <person name="Hauser L."/>
            <person name="Chang Y.J."/>
            <person name="Jeffries C.D."/>
            <person name="Rohde M."/>
            <person name="Spring S."/>
            <person name="Sikorski J."/>
            <person name="Goker M."/>
            <person name="Woyke T."/>
            <person name="Bristow J."/>
            <person name="Eisen J.A."/>
            <person name="Markowitz V."/>
            <person name="Hugenholtz P."/>
            <person name="Kyrpides N.C."/>
            <person name="Klenk H.P."/>
        </authorList>
    </citation>
    <scope>NUCLEOTIDE SEQUENCE [LARGE SCALE GENOMIC DNA]</scope>
    <source>
        <strain evidence="4">DSM 11571 / OCM 486 / SEBR 4847</strain>
    </source>
</reference>
<dbReference type="InterPro" id="IPR014710">
    <property type="entry name" value="RmlC-like_jellyroll"/>
</dbReference>
<dbReference type="EMBL" id="CP002117">
    <property type="protein sequence ID" value="ADN35441.1"/>
    <property type="molecule type" value="Genomic_DNA"/>
</dbReference>
<dbReference type="HOGENOM" id="CLU_2056082_0_0_2"/>
<dbReference type="STRING" id="679926.Mpet_0667"/>
<dbReference type="SUPFAM" id="SSF51182">
    <property type="entry name" value="RmlC-like cupins"/>
    <property type="match status" value="1"/>
</dbReference>
<proteinExistence type="predicted"/>
<protein>
    <submittedName>
        <fullName evidence="3">Cupin 2 conserved barrel domain protein</fullName>
    </submittedName>
</protein>
<dbReference type="Pfam" id="PF07883">
    <property type="entry name" value="Cupin_2"/>
    <property type="match status" value="1"/>
</dbReference>
<dbReference type="PANTHER" id="PTHR35848">
    <property type="entry name" value="OXALATE-BINDING PROTEIN"/>
    <property type="match status" value="1"/>
</dbReference>
<keyword evidence="1" id="KW-0479">Metal-binding</keyword>
<evidence type="ECO:0000256" key="1">
    <source>
        <dbReference type="ARBA" id="ARBA00022723"/>
    </source>
</evidence>
<accession>E1RI56</accession>
<dbReference type="AlphaFoldDB" id="E1RI56"/>
<organism evidence="3 4">
    <name type="scientific">Methanolacinia petrolearia (strain DSM 11571 / OCM 486 / SEBR 4847)</name>
    <name type="common">Methanoplanus petrolearius</name>
    <dbReference type="NCBI Taxonomy" id="679926"/>
    <lineage>
        <taxon>Archaea</taxon>
        <taxon>Methanobacteriati</taxon>
        <taxon>Methanobacteriota</taxon>
        <taxon>Stenosarchaea group</taxon>
        <taxon>Methanomicrobia</taxon>
        <taxon>Methanomicrobiales</taxon>
        <taxon>Methanomicrobiaceae</taxon>
        <taxon>Methanolacinia</taxon>
    </lineage>
</organism>
<dbReference type="InterPro" id="IPR051610">
    <property type="entry name" value="GPI/OXD"/>
</dbReference>
<dbReference type="Gene3D" id="2.60.120.10">
    <property type="entry name" value="Jelly Rolls"/>
    <property type="match status" value="1"/>
</dbReference>